<dbReference type="GO" id="GO:0004623">
    <property type="term" value="F:phospholipase A2 activity"/>
    <property type="evidence" value="ECO:0007669"/>
    <property type="project" value="UniProtKB-EC"/>
</dbReference>
<comment type="cofactor">
    <cofactor evidence="1">
        <name>Ca(2+)</name>
        <dbReference type="ChEBI" id="CHEBI:29108"/>
    </cofactor>
</comment>
<dbReference type="PROSITE" id="PS00118">
    <property type="entry name" value="PA2_HIS"/>
    <property type="match status" value="1"/>
</dbReference>
<evidence type="ECO:0000256" key="8">
    <source>
        <dbReference type="SAM" id="MobiDB-lite"/>
    </source>
</evidence>
<keyword evidence="4" id="KW-0964">Secreted</keyword>
<dbReference type="GO" id="GO:0050482">
    <property type="term" value="P:arachidonate secretion"/>
    <property type="evidence" value="ECO:0007669"/>
    <property type="project" value="InterPro"/>
</dbReference>
<dbReference type="CDD" id="cd04704">
    <property type="entry name" value="PLA2_bee_venom_like"/>
    <property type="match status" value="1"/>
</dbReference>
<dbReference type="InterPro" id="IPR036444">
    <property type="entry name" value="PLipase_A2_dom_sf"/>
</dbReference>
<dbReference type="GO" id="GO:0005576">
    <property type="term" value="C:extracellular region"/>
    <property type="evidence" value="ECO:0007669"/>
    <property type="project" value="UniProtKB-SubCell"/>
</dbReference>
<dbReference type="Pfam" id="PF05826">
    <property type="entry name" value="Phospholip_A2_2"/>
    <property type="match status" value="1"/>
</dbReference>
<dbReference type="AlphaFoldDB" id="A0A4S2KCS8"/>
<dbReference type="InterPro" id="IPR033113">
    <property type="entry name" value="PLA2_histidine"/>
</dbReference>
<evidence type="ECO:0000259" key="9">
    <source>
        <dbReference type="Pfam" id="PF05826"/>
    </source>
</evidence>
<dbReference type="InterPro" id="IPR016090">
    <property type="entry name" value="PLA2-like_dom"/>
</dbReference>
<evidence type="ECO:0000256" key="1">
    <source>
        <dbReference type="ARBA" id="ARBA00001913"/>
    </source>
</evidence>
<proteinExistence type="predicted"/>
<evidence type="ECO:0000313" key="11">
    <source>
        <dbReference type="Proteomes" id="UP000310200"/>
    </source>
</evidence>
<evidence type="ECO:0000256" key="4">
    <source>
        <dbReference type="ARBA" id="ARBA00022525"/>
    </source>
</evidence>
<dbReference type="GO" id="GO:0016042">
    <property type="term" value="P:lipid catabolic process"/>
    <property type="evidence" value="ECO:0007669"/>
    <property type="project" value="UniProtKB-KW"/>
</dbReference>
<sequence>MSDSQTKRIYCGQQINIPPTFPHILKLYTKAAIRTQPHDLLRWTAAYFRALANGEVPPAKDRLEYPPFIHPSGITPGYLRTLLNRFGHVNKICLKALLQDWRGLDLPETGLYQLFMVAGLLQDKEYCDFYRFLAVACGFLGNNLFETMIYVCELLTHEPEGGSAMIPLRIFLDLYGYLADLDCGGEPHRRKAERTDSPHDATTSVSEPSSGTIDLTTRACSCEFAATEKEEARSTDEDVCGKAPREKRPSKSLEILKDYGDDPEHSDIDIVLARQSVASDKTEIEIESIDGHVFRGGMSESTVEAKFEHPVIPSIIDHIEHNGGITSKSFSERNVDVRETTDDAFEFNLESEEGVIGEAEAIDSETTTTTWIGLENSSEICRCLDESESDQTPPPDPLKEFLKRMRAEVEAGRLETIFRVSGIGPPVSPERVTAVGLWLADCARRQEGLVGPRTKWCGSGNIADGPNDLGVFAMTDACCREHDNCKDIIEPMQTKHGLTNSAFYTRLHCSCDERFYDCLHSSEELVSAKVGFLYFSVLDTKCFREDLSLVDI</sequence>
<feature type="domain" description="Phospholipase A2-like central" evidence="9">
    <location>
        <begin position="452"/>
        <end position="545"/>
    </location>
</feature>
<dbReference type="STRING" id="300112.A0A4S2KCS8"/>
<dbReference type="SUPFAM" id="SSF47391">
    <property type="entry name" value="Dimerization-anchoring domain of cAMP-dependent PK regulatory subunit"/>
    <property type="match status" value="1"/>
</dbReference>
<name>A0A4S2KCS8_9HYME</name>
<dbReference type="CDD" id="cd23019">
    <property type="entry name" value="DD_ROP"/>
    <property type="match status" value="1"/>
</dbReference>
<evidence type="ECO:0000256" key="7">
    <source>
        <dbReference type="ARBA" id="ARBA00029903"/>
    </source>
</evidence>
<comment type="subcellular location">
    <subcellularLocation>
        <location evidence="2">Secreted</location>
    </subcellularLocation>
</comment>
<evidence type="ECO:0000256" key="5">
    <source>
        <dbReference type="ARBA" id="ARBA00022963"/>
    </source>
</evidence>
<feature type="region of interest" description="Disordered" evidence="8">
    <location>
        <begin position="188"/>
        <end position="212"/>
    </location>
</feature>
<organism evidence="10 11">
    <name type="scientific">Temnothorax longispinosus</name>
    <dbReference type="NCBI Taxonomy" id="300112"/>
    <lineage>
        <taxon>Eukaryota</taxon>
        <taxon>Metazoa</taxon>
        <taxon>Ecdysozoa</taxon>
        <taxon>Arthropoda</taxon>
        <taxon>Hexapoda</taxon>
        <taxon>Insecta</taxon>
        <taxon>Pterygota</taxon>
        <taxon>Neoptera</taxon>
        <taxon>Endopterygota</taxon>
        <taxon>Hymenoptera</taxon>
        <taxon>Apocrita</taxon>
        <taxon>Aculeata</taxon>
        <taxon>Formicoidea</taxon>
        <taxon>Formicidae</taxon>
        <taxon>Myrmicinae</taxon>
        <taxon>Temnothorax</taxon>
    </lineage>
</organism>
<dbReference type="InterPro" id="IPR047844">
    <property type="entry name" value="ROP_DD"/>
</dbReference>
<keyword evidence="6" id="KW-0443">Lipid metabolism</keyword>
<evidence type="ECO:0000313" key="10">
    <source>
        <dbReference type="EMBL" id="TGZ46606.1"/>
    </source>
</evidence>
<accession>A0A4S2KCS8</accession>
<dbReference type="Gene3D" id="1.20.90.10">
    <property type="entry name" value="Phospholipase A2 domain"/>
    <property type="match status" value="1"/>
</dbReference>
<dbReference type="Proteomes" id="UP000310200">
    <property type="component" value="Unassembled WGS sequence"/>
</dbReference>
<feature type="compositionally biased region" description="Polar residues" evidence="8">
    <location>
        <begin position="200"/>
        <end position="212"/>
    </location>
</feature>
<dbReference type="SUPFAM" id="SSF48619">
    <property type="entry name" value="Phospholipase A2, PLA2"/>
    <property type="match status" value="1"/>
</dbReference>
<evidence type="ECO:0000256" key="2">
    <source>
        <dbReference type="ARBA" id="ARBA00004613"/>
    </source>
</evidence>
<dbReference type="EMBL" id="QBLH01002847">
    <property type="protein sequence ID" value="TGZ46606.1"/>
    <property type="molecule type" value="Genomic_DNA"/>
</dbReference>
<evidence type="ECO:0000256" key="3">
    <source>
        <dbReference type="ARBA" id="ARBA00013278"/>
    </source>
</evidence>
<gene>
    <name evidence="10" type="ORF">DBV15_04074</name>
</gene>
<comment type="caution">
    <text evidence="10">The sequence shown here is derived from an EMBL/GenBank/DDBJ whole genome shotgun (WGS) entry which is preliminary data.</text>
</comment>
<keyword evidence="5" id="KW-0442">Lipid degradation</keyword>
<dbReference type="EC" id="3.1.1.4" evidence="3"/>
<reference evidence="10 11" key="1">
    <citation type="journal article" date="2019" name="Philos. Trans. R. Soc. Lond., B, Biol. Sci.">
        <title>Ant behaviour and brain gene expression of defending hosts depend on the ecological success of the intruding social parasite.</title>
        <authorList>
            <person name="Kaur R."/>
            <person name="Stoldt M."/>
            <person name="Jongepier E."/>
            <person name="Feldmeyer B."/>
            <person name="Menzel F."/>
            <person name="Bornberg-Bauer E."/>
            <person name="Foitzik S."/>
        </authorList>
    </citation>
    <scope>NUCLEOTIDE SEQUENCE [LARGE SCALE GENOMIC DNA]</scope>
    <source>
        <tissue evidence="10">Whole body</tissue>
    </source>
</reference>
<evidence type="ECO:0000256" key="6">
    <source>
        <dbReference type="ARBA" id="ARBA00023098"/>
    </source>
</evidence>
<dbReference type="PANTHER" id="PTHR12253">
    <property type="entry name" value="RH14732P"/>
    <property type="match status" value="1"/>
</dbReference>
<protein>
    <recommendedName>
        <fullName evidence="3">phospholipase A2</fullName>
        <ecNumber evidence="3">3.1.1.4</ecNumber>
    </recommendedName>
    <alternativeName>
        <fullName evidence="7">Phosphatidylcholine 2-acylhydrolase</fullName>
    </alternativeName>
</protein>
<dbReference type="Gene3D" id="1.20.890.10">
    <property type="entry name" value="cAMP-dependent protein kinase regulatory subunit, dimerization-anchoring domain"/>
    <property type="match status" value="1"/>
</dbReference>
<dbReference type="GO" id="GO:0006644">
    <property type="term" value="P:phospholipid metabolic process"/>
    <property type="evidence" value="ECO:0007669"/>
    <property type="project" value="InterPro"/>
</dbReference>
<keyword evidence="11" id="KW-1185">Reference proteome</keyword>